<feature type="chain" id="PRO_5045429116" evidence="3">
    <location>
        <begin position="19"/>
        <end position="278"/>
    </location>
</feature>
<dbReference type="InterPro" id="IPR036056">
    <property type="entry name" value="Fibrinogen-like_C"/>
</dbReference>
<keyword evidence="5" id="KW-1185">Reference proteome</keyword>
<dbReference type="AlphaFoldDB" id="A0AB39ZDI6"/>
<feature type="domain" description="Fibrinogen C-terminal" evidence="4">
    <location>
        <begin position="54"/>
        <end position="273"/>
    </location>
</feature>
<evidence type="ECO:0000256" key="2">
    <source>
        <dbReference type="SAM" id="Coils"/>
    </source>
</evidence>
<dbReference type="GO" id="GO:0005615">
    <property type="term" value="C:extracellular space"/>
    <property type="evidence" value="ECO:0007669"/>
    <property type="project" value="TreeGrafter"/>
</dbReference>
<dbReference type="InterPro" id="IPR002181">
    <property type="entry name" value="Fibrinogen_a/b/g_C_dom"/>
</dbReference>
<dbReference type="InterPro" id="IPR014716">
    <property type="entry name" value="Fibrinogen_a/b/g_C_1"/>
</dbReference>
<keyword evidence="3" id="KW-0732">Signal</keyword>
<organism evidence="5 6">
    <name type="scientific">Drosophila suzukii</name>
    <name type="common">Spotted-wing drosophila fruit fly</name>
    <dbReference type="NCBI Taxonomy" id="28584"/>
    <lineage>
        <taxon>Eukaryota</taxon>
        <taxon>Metazoa</taxon>
        <taxon>Ecdysozoa</taxon>
        <taxon>Arthropoda</taxon>
        <taxon>Hexapoda</taxon>
        <taxon>Insecta</taxon>
        <taxon>Pterygota</taxon>
        <taxon>Neoptera</taxon>
        <taxon>Endopterygota</taxon>
        <taxon>Diptera</taxon>
        <taxon>Brachycera</taxon>
        <taxon>Muscomorpha</taxon>
        <taxon>Ephydroidea</taxon>
        <taxon>Drosophilidae</taxon>
        <taxon>Drosophila</taxon>
        <taxon>Sophophora</taxon>
    </lineage>
</organism>
<name>A0AB39ZDI6_DROSZ</name>
<dbReference type="Proteomes" id="UP001652628">
    <property type="component" value="Chromosome 3"/>
</dbReference>
<sequence>MKSGFLVICMWLFLSADSSTVDENNCLDYCLGAVKPVFDHYQQLTNSADTKKELLSSKDDLIKEQVKQIEEKEKQIRELSDLLLRSTCPIEGAPDKDQWIPIQKRYDGSLLFNRTWSEYKNGFGNCRGEFFIGLEKLHNLTSSQQYQLLINLGDVNGSTGWALYDDFKIGNESEAYYLKSLGEYRGTAGDSLTRSIPMKFSTLDRDNDTDPDENCAVRLGGWWFYHCAKSSLNGVYYKNGTTPNIDGIFWSSWKSDYYTISLTFAEMKIRYMKKPHSL</sequence>
<dbReference type="Gene3D" id="3.90.215.10">
    <property type="entry name" value="Gamma Fibrinogen, chain A, domain 1"/>
    <property type="match status" value="1"/>
</dbReference>
<dbReference type="PANTHER" id="PTHR19143">
    <property type="entry name" value="FIBRINOGEN/TENASCIN/ANGIOPOEITIN"/>
    <property type="match status" value="1"/>
</dbReference>
<protein>
    <submittedName>
        <fullName evidence="6">Microfibril-associated glycoprotein 4-like</fullName>
    </submittedName>
</protein>
<evidence type="ECO:0000256" key="3">
    <source>
        <dbReference type="SAM" id="SignalP"/>
    </source>
</evidence>
<dbReference type="InterPro" id="IPR050373">
    <property type="entry name" value="Fibrinogen_C-term_domain"/>
</dbReference>
<evidence type="ECO:0000259" key="4">
    <source>
        <dbReference type="PROSITE" id="PS51406"/>
    </source>
</evidence>
<dbReference type="InterPro" id="IPR020837">
    <property type="entry name" value="Fibrinogen_CS"/>
</dbReference>
<accession>A0AB39ZDI6</accession>
<dbReference type="RefSeq" id="XP_016933636.3">
    <property type="nucleotide sequence ID" value="XM_017078147.4"/>
</dbReference>
<gene>
    <name evidence="6" type="primary">LOC108012718</name>
</gene>
<dbReference type="GeneID" id="108012718"/>
<dbReference type="SMART" id="SM00186">
    <property type="entry name" value="FBG"/>
    <property type="match status" value="1"/>
</dbReference>
<dbReference type="CDD" id="cd00087">
    <property type="entry name" value="FReD"/>
    <property type="match status" value="1"/>
</dbReference>
<feature type="signal peptide" evidence="3">
    <location>
        <begin position="1"/>
        <end position="18"/>
    </location>
</feature>
<reference evidence="6" key="1">
    <citation type="submission" date="2025-08" db="UniProtKB">
        <authorList>
            <consortium name="RefSeq"/>
        </authorList>
    </citation>
    <scope>IDENTIFICATION</scope>
</reference>
<evidence type="ECO:0000313" key="5">
    <source>
        <dbReference type="Proteomes" id="UP001652628"/>
    </source>
</evidence>
<dbReference type="SUPFAM" id="SSF56496">
    <property type="entry name" value="Fibrinogen C-terminal domain-like"/>
    <property type="match status" value="1"/>
</dbReference>
<evidence type="ECO:0000256" key="1">
    <source>
        <dbReference type="ARBA" id="ARBA00023157"/>
    </source>
</evidence>
<dbReference type="Pfam" id="PF00147">
    <property type="entry name" value="Fibrinogen_C"/>
    <property type="match status" value="1"/>
</dbReference>
<dbReference type="PROSITE" id="PS51406">
    <property type="entry name" value="FIBRINOGEN_C_2"/>
    <property type="match status" value="1"/>
</dbReference>
<dbReference type="PANTHER" id="PTHR19143:SF327">
    <property type="entry name" value="FI21813P1-RELATED"/>
    <property type="match status" value="1"/>
</dbReference>
<keyword evidence="2" id="KW-0175">Coiled coil</keyword>
<evidence type="ECO:0000313" key="6">
    <source>
        <dbReference type="RefSeq" id="XP_016933636.3"/>
    </source>
</evidence>
<feature type="coiled-coil region" evidence="2">
    <location>
        <begin position="55"/>
        <end position="82"/>
    </location>
</feature>
<keyword evidence="1" id="KW-1015">Disulfide bond</keyword>
<proteinExistence type="predicted"/>
<dbReference type="PROSITE" id="PS00514">
    <property type="entry name" value="FIBRINOGEN_C_1"/>
    <property type="match status" value="1"/>
</dbReference>